<accession>A0A552E3P3</accession>
<comment type="caution">
    <text evidence="1">The sequence shown here is derived from an EMBL/GenBank/DDBJ whole genome shotgun (WGS) entry which is preliminary data.</text>
</comment>
<evidence type="ECO:0000313" key="1">
    <source>
        <dbReference type="EMBL" id="TRU29073.1"/>
    </source>
</evidence>
<dbReference type="Pfam" id="PF08814">
    <property type="entry name" value="XisH"/>
    <property type="match status" value="1"/>
</dbReference>
<dbReference type="SUPFAM" id="SSF52980">
    <property type="entry name" value="Restriction endonuclease-like"/>
    <property type="match status" value="1"/>
</dbReference>
<proteinExistence type="predicted"/>
<dbReference type="InterPro" id="IPR014919">
    <property type="entry name" value="XisH"/>
</dbReference>
<organism evidence="1 2">
    <name type="scientific">Microcystis aeruginosa Ma_SC_T_19800800_S464</name>
    <dbReference type="NCBI Taxonomy" id="2486257"/>
    <lineage>
        <taxon>Bacteria</taxon>
        <taxon>Bacillati</taxon>
        <taxon>Cyanobacteriota</taxon>
        <taxon>Cyanophyceae</taxon>
        <taxon>Oscillatoriophycideae</taxon>
        <taxon>Chroococcales</taxon>
        <taxon>Microcystaceae</taxon>
        <taxon>Microcystis</taxon>
    </lineage>
</organism>
<dbReference type="Proteomes" id="UP000319313">
    <property type="component" value="Unassembled WGS sequence"/>
</dbReference>
<dbReference type="GO" id="GO:0003676">
    <property type="term" value="F:nucleic acid binding"/>
    <property type="evidence" value="ECO:0007669"/>
    <property type="project" value="InterPro"/>
</dbReference>
<dbReference type="InterPro" id="IPR011335">
    <property type="entry name" value="Restrct_endonuc-II-like"/>
</dbReference>
<sequence length="69" mass="8229">MLPQQEPDKVLYLAIPEDTYDDFFSRQFIQDAVAEHIAVILMVKYKVFVFWSRLSMPNPLILHLYDKHC</sequence>
<evidence type="ECO:0000313" key="2">
    <source>
        <dbReference type="Proteomes" id="UP000319313"/>
    </source>
</evidence>
<dbReference type="AlphaFoldDB" id="A0A552E3P3"/>
<dbReference type="InterPro" id="IPR011856">
    <property type="entry name" value="tRNA_endonuc-like_dom_sf"/>
</dbReference>
<reference evidence="1 2" key="1">
    <citation type="submission" date="2019-01" db="EMBL/GenBank/DDBJ databases">
        <title>Coherence of Microcystis species and biogeography revealed through population genomics.</title>
        <authorList>
            <person name="Perez-Carrascal O.M."/>
            <person name="Terrat Y."/>
            <person name="Giani A."/>
            <person name="Fortin N."/>
            <person name="Tromas N."/>
            <person name="Shapiro B.J."/>
        </authorList>
    </citation>
    <scope>NUCLEOTIDE SEQUENCE [LARGE SCALE GENOMIC DNA]</scope>
    <source>
        <strain evidence="1">Ma_SC_T_19800800_S464</strain>
    </source>
</reference>
<protein>
    <submittedName>
        <fullName evidence="1">Uncharacterized protein</fullName>
    </submittedName>
</protein>
<gene>
    <name evidence="1" type="ORF">EWV81_03355</name>
</gene>
<dbReference type="Gene3D" id="3.40.1350.10">
    <property type="match status" value="1"/>
</dbReference>
<dbReference type="EMBL" id="SFBL01000025">
    <property type="protein sequence ID" value="TRU29073.1"/>
    <property type="molecule type" value="Genomic_DNA"/>
</dbReference>
<name>A0A552E3P3_MICAE</name>